<sequence>MLYGALVTQNGYARASYGAGPGEFQLPSLLAERRKAYIPPQGRSPYDEVVPGEGEEDPRQPTQQYDYRGRPINPETRRMNRDIVRSHNEVMQVIGVAEPENPFSAPEAESQRRHGDYEEDVGLALVRPAIRCVESSGVFGLDGLRQRILIYRRYAQIPFRELYKDARNDFSVSRDLLAGAPTSLFTTFIERQVSRLWLNDPDRRFPRRCAHEVWSYLRVHLELYVALQHLGLTKSLTLLPSPKFFVPFTEESPILAPPPLDDFTLPSLLRWVGGLFISTTPFLVWVMARRMSRDWKPQIWGQIYTRLPSTAMQAKKHRPISSPTLPPPPPPPPPSSTAPQRLNEPDDGWTLVQDSQREESQPDHTTIAPDQPPTSHPGPVEAVRRPSVFSARGDDYASDEEDNEGVSATLISFDVEATESTDAPPGLWSAELRPSVASDARANANQPAVYLDTMLTRLPAVVGAHMLTEALCRVLMVPYEGTALRLIARTWRFRQGLPLYDIYGVNMLSGLSWVYAANFFASELLHLVLCGEVWAVFTILSQRYHMTEEEWKDEEEAKANEA</sequence>
<reference evidence="3 4" key="2">
    <citation type="journal article" date="2016" name="Front. Microbiol.">
        <title>Genome and transcriptome sequences reveal the specific parasitism of the nematophagous Purpureocillium lilacinum 36-1.</title>
        <authorList>
            <person name="Xie J."/>
            <person name="Li S."/>
            <person name="Mo C."/>
            <person name="Xiao X."/>
            <person name="Peng D."/>
            <person name="Wang G."/>
            <person name="Xiao Y."/>
        </authorList>
    </citation>
    <scope>NUCLEOTIDE SEQUENCE [LARGE SCALE GENOMIC DNA]</scope>
    <source>
        <strain evidence="3 4">36-1</strain>
    </source>
</reference>
<evidence type="ECO:0000313" key="3">
    <source>
        <dbReference type="EMBL" id="PWI69556.1"/>
    </source>
</evidence>
<feature type="region of interest" description="Disordered" evidence="1">
    <location>
        <begin position="37"/>
        <end position="74"/>
    </location>
</feature>
<reference evidence="3" key="1">
    <citation type="submission" date="2015-05" db="EMBL/GenBank/DDBJ databases">
        <authorList>
            <person name="Wang D.B."/>
            <person name="Wang M."/>
        </authorList>
    </citation>
    <scope>NUCLEOTIDE SEQUENCE</scope>
    <source>
        <strain evidence="3">36-1</strain>
    </source>
</reference>
<accession>A0A2U3E4Z6</accession>
<organism evidence="3 4">
    <name type="scientific">Purpureocillium lilacinum</name>
    <name type="common">Paecilomyces lilacinus</name>
    <dbReference type="NCBI Taxonomy" id="33203"/>
    <lineage>
        <taxon>Eukaryota</taxon>
        <taxon>Fungi</taxon>
        <taxon>Dikarya</taxon>
        <taxon>Ascomycota</taxon>
        <taxon>Pezizomycotina</taxon>
        <taxon>Sordariomycetes</taxon>
        <taxon>Hypocreomycetidae</taxon>
        <taxon>Hypocreales</taxon>
        <taxon>Ophiocordycipitaceae</taxon>
        <taxon>Purpureocillium</taxon>
    </lineage>
</organism>
<reference evidence="2 5" key="4">
    <citation type="journal article" date="2024" name="Microbiol. Resour. Announc.">
        <title>Genome annotations for the ascomycete fungi Trichoderma harzianum, Trichoderma aggressivum, and Purpureocillium lilacinum.</title>
        <authorList>
            <person name="Beijen E.P.W."/>
            <person name="Ohm R.A."/>
        </authorList>
    </citation>
    <scope>NUCLEOTIDE SEQUENCE [LARGE SCALE GENOMIC DNA]</scope>
    <source>
        <strain evidence="2 5">CBS 150709</strain>
    </source>
</reference>
<dbReference type="EMBL" id="JAWRVI010000061">
    <property type="protein sequence ID" value="KAK4083092.1"/>
    <property type="molecule type" value="Genomic_DNA"/>
</dbReference>
<evidence type="ECO:0000313" key="5">
    <source>
        <dbReference type="Proteomes" id="UP001287286"/>
    </source>
</evidence>
<name>A0A2U3E4Z6_PURLI</name>
<dbReference type="EMBL" id="LCWV01000011">
    <property type="protein sequence ID" value="PWI69556.1"/>
    <property type="molecule type" value="Genomic_DNA"/>
</dbReference>
<gene>
    <name evidence="3" type="ORF">PCL_00468</name>
    <name evidence="2" type="ORF">Purlil1_11036</name>
</gene>
<feature type="region of interest" description="Disordered" evidence="1">
    <location>
        <begin position="311"/>
        <end position="383"/>
    </location>
</feature>
<comment type="caution">
    <text evidence="3">The sequence shown here is derived from an EMBL/GenBank/DDBJ whole genome shotgun (WGS) entry which is preliminary data.</text>
</comment>
<dbReference type="Proteomes" id="UP000245956">
    <property type="component" value="Unassembled WGS sequence"/>
</dbReference>
<proteinExistence type="predicted"/>
<evidence type="ECO:0000256" key="1">
    <source>
        <dbReference type="SAM" id="MobiDB-lite"/>
    </source>
</evidence>
<reference evidence="2" key="3">
    <citation type="submission" date="2023-11" db="EMBL/GenBank/DDBJ databases">
        <authorList>
            <person name="Beijen E."/>
            <person name="Ohm R.A."/>
        </authorList>
    </citation>
    <scope>NUCLEOTIDE SEQUENCE</scope>
    <source>
        <strain evidence="2">CBS 150709</strain>
    </source>
</reference>
<feature type="compositionally biased region" description="Pro residues" evidence="1">
    <location>
        <begin position="324"/>
        <end position="336"/>
    </location>
</feature>
<dbReference type="Proteomes" id="UP001287286">
    <property type="component" value="Unassembled WGS sequence"/>
</dbReference>
<keyword evidence="5" id="KW-1185">Reference proteome</keyword>
<protein>
    <submittedName>
        <fullName evidence="3">Uncharacterized protein</fullName>
    </submittedName>
</protein>
<evidence type="ECO:0000313" key="2">
    <source>
        <dbReference type="EMBL" id="KAK4083092.1"/>
    </source>
</evidence>
<dbReference type="AlphaFoldDB" id="A0A2U3E4Z6"/>
<evidence type="ECO:0000313" key="4">
    <source>
        <dbReference type="Proteomes" id="UP000245956"/>
    </source>
</evidence>